<dbReference type="Gene3D" id="3.90.1200.10">
    <property type="match status" value="1"/>
</dbReference>
<dbReference type="PIRSF" id="PIRSF006221">
    <property type="entry name" value="Ketosamine-3-kinase"/>
    <property type="match status" value="1"/>
</dbReference>
<accession>A0A0R1MBR8</accession>
<evidence type="ECO:0000313" key="2">
    <source>
        <dbReference type="EMBL" id="KRL05741.1"/>
    </source>
</evidence>
<dbReference type="InterPro" id="IPR016477">
    <property type="entry name" value="Fructo-/Ketosamine-3-kinase"/>
</dbReference>
<keyword evidence="1" id="KW-0808">Transferase</keyword>
<proteinExistence type="inferred from homology"/>
<keyword evidence="1 2" id="KW-0418">Kinase</keyword>
<dbReference type="OrthoDB" id="5291879at2"/>
<dbReference type="PANTHER" id="PTHR12149">
    <property type="entry name" value="FRUCTOSAMINE 3 KINASE-RELATED PROTEIN"/>
    <property type="match status" value="1"/>
</dbReference>
<dbReference type="PATRIC" id="fig|1423777.3.peg.514"/>
<name>A0A0R1MBR8_9LACO</name>
<keyword evidence="3" id="KW-1185">Reference proteome</keyword>
<gene>
    <name evidence="2" type="ORF">FD46_GL000492</name>
</gene>
<reference evidence="2 3" key="1">
    <citation type="journal article" date="2015" name="Genome Announc.">
        <title>Expanding the biotechnology potential of lactobacilli through comparative genomics of 213 strains and associated genera.</title>
        <authorList>
            <person name="Sun Z."/>
            <person name="Harris H.M."/>
            <person name="McCann A."/>
            <person name="Guo C."/>
            <person name="Argimon S."/>
            <person name="Zhang W."/>
            <person name="Yang X."/>
            <person name="Jeffery I.B."/>
            <person name="Cooney J.C."/>
            <person name="Kagawa T.F."/>
            <person name="Liu W."/>
            <person name="Song Y."/>
            <person name="Salvetti E."/>
            <person name="Wrobel A."/>
            <person name="Rasinkangas P."/>
            <person name="Parkhill J."/>
            <person name="Rea M.C."/>
            <person name="O'Sullivan O."/>
            <person name="Ritari J."/>
            <person name="Douillard F.P."/>
            <person name="Paul Ross R."/>
            <person name="Yang R."/>
            <person name="Briner A.E."/>
            <person name="Felis G.E."/>
            <person name="de Vos W.M."/>
            <person name="Barrangou R."/>
            <person name="Klaenhammer T.R."/>
            <person name="Caufield P.W."/>
            <person name="Cui Y."/>
            <person name="Zhang H."/>
            <person name="O'Toole P.W."/>
        </authorList>
    </citation>
    <scope>NUCLEOTIDE SEQUENCE [LARGE SCALE GENOMIC DNA]</scope>
    <source>
        <strain evidence="2 3">DSM 19972</strain>
    </source>
</reference>
<sequence length="295" mass="33693">MNFIFYWEVPILKREWLQQLPLKNIVNVQAVGGGDVNQAYRVQTKEKTYFLLVQPQADKSFYEGEIAGLNDFKRAGVLAPEVIANGRINSDAYLLLNYLEQGNGSQADLGRLVAKLHQVKSPNSKFGYSFPYSGSSITLDNTWSTSWIELFVGKRLDVLAAAIERKGLWNEEDKNFYLQIRPKIIHLLEEHHSQPVLLHGDLWGGNYLFLADKRPALIDPAAFFGDREFDIGVTTVFGGFSKQFYQSYMKVLPLTKGYEQRLDLYRLYYLMLHLNKFGSSYAGGVTRLLQEIKTS</sequence>
<protein>
    <submittedName>
        <fullName evidence="2">Fructosamine-3-kinase</fullName>
    </submittedName>
</protein>
<evidence type="ECO:0000313" key="3">
    <source>
        <dbReference type="Proteomes" id="UP000051686"/>
    </source>
</evidence>
<dbReference type="InterPro" id="IPR011009">
    <property type="entry name" value="Kinase-like_dom_sf"/>
</dbReference>
<dbReference type="STRING" id="1423777.FD46_GL000492"/>
<evidence type="ECO:0000256" key="1">
    <source>
        <dbReference type="PIRNR" id="PIRNR006221"/>
    </source>
</evidence>
<dbReference type="Gene3D" id="3.30.200.20">
    <property type="entry name" value="Phosphorylase Kinase, domain 1"/>
    <property type="match status" value="1"/>
</dbReference>
<comment type="similarity">
    <text evidence="1">Belongs to the fructosamine kinase family.</text>
</comment>
<dbReference type="PANTHER" id="PTHR12149:SF8">
    <property type="entry name" value="PROTEIN-RIBULOSAMINE 3-KINASE"/>
    <property type="match status" value="1"/>
</dbReference>
<dbReference type="AlphaFoldDB" id="A0A0R1MBR8"/>
<dbReference type="EMBL" id="AZEH01000020">
    <property type="protein sequence ID" value="KRL05741.1"/>
    <property type="molecule type" value="Genomic_DNA"/>
</dbReference>
<comment type="caution">
    <text evidence="2">The sequence shown here is derived from an EMBL/GenBank/DDBJ whole genome shotgun (WGS) entry which is preliminary data.</text>
</comment>
<dbReference type="Proteomes" id="UP000051686">
    <property type="component" value="Unassembled WGS sequence"/>
</dbReference>
<dbReference type="GO" id="GO:0016301">
    <property type="term" value="F:kinase activity"/>
    <property type="evidence" value="ECO:0007669"/>
    <property type="project" value="UniProtKB-UniRule"/>
</dbReference>
<dbReference type="SUPFAM" id="SSF56112">
    <property type="entry name" value="Protein kinase-like (PK-like)"/>
    <property type="match status" value="1"/>
</dbReference>
<dbReference type="Pfam" id="PF03881">
    <property type="entry name" value="Fructosamin_kin"/>
    <property type="match status" value="1"/>
</dbReference>
<organism evidence="2 3">
    <name type="scientific">Liquorilactobacillus oeni DSM 19972</name>
    <dbReference type="NCBI Taxonomy" id="1423777"/>
    <lineage>
        <taxon>Bacteria</taxon>
        <taxon>Bacillati</taxon>
        <taxon>Bacillota</taxon>
        <taxon>Bacilli</taxon>
        <taxon>Lactobacillales</taxon>
        <taxon>Lactobacillaceae</taxon>
        <taxon>Liquorilactobacillus</taxon>
    </lineage>
</organism>